<feature type="compositionally biased region" description="Low complexity" evidence="1">
    <location>
        <begin position="150"/>
        <end position="161"/>
    </location>
</feature>
<dbReference type="Proteomes" id="UP001596507">
    <property type="component" value="Unassembled WGS sequence"/>
</dbReference>
<keyword evidence="2" id="KW-0472">Membrane</keyword>
<dbReference type="EMBL" id="JBHTBE010000001">
    <property type="protein sequence ID" value="MFC7267712.1"/>
    <property type="molecule type" value="Genomic_DNA"/>
</dbReference>
<keyword evidence="4" id="KW-1185">Reference proteome</keyword>
<feature type="transmembrane region" description="Helical" evidence="2">
    <location>
        <begin position="32"/>
        <end position="54"/>
    </location>
</feature>
<sequence>MKTWIVRFASLYVFDVAVLLVVGWLLPSVSVGWAALWAALLLTALTLWVKPVISRWFSSRAAKSAHERTKAGEKLVQFALVFIVELIVWVLVVLLSGVNVRGFFWGWVLPPIALLIAWIIYDAIDDKVEARAGALYDSATGGIRGSKTDAAATSPASPAAAEGRAELNDGLTAEQRRMLDDLG</sequence>
<dbReference type="RefSeq" id="WP_262872643.1">
    <property type="nucleotide sequence ID" value="NZ_BAABKW010000018.1"/>
</dbReference>
<evidence type="ECO:0000256" key="1">
    <source>
        <dbReference type="SAM" id="MobiDB-lite"/>
    </source>
</evidence>
<evidence type="ECO:0008006" key="5">
    <source>
        <dbReference type="Google" id="ProtNLM"/>
    </source>
</evidence>
<feature type="transmembrane region" description="Helical" evidence="2">
    <location>
        <begin position="104"/>
        <end position="121"/>
    </location>
</feature>
<feature type="transmembrane region" description="Helical" evidence="2">
    <location>
        <begin position="75"/>
        <end position="98"/>
    </location>
</feature>
<evidence type="ECO:0000313" key="4">
    <source>
        <dbReference type="Proteomes" id="UP001596507"/>
    </source>
</evidence>
<feature type="region of interest" description="Disordered" evidence="1">
    <location>
        <begin position="145"/>
        <end position="164"/>
    </location>
</feature>
<protein>
    <recommendedName>
        <fullName evidence="5">Phage T7 F exclusion suppressor FxsA</fullName>
    </recommendedName>
</protein>
<accession>A0ABW2HBA9</accession>
<evidence type="ECO:0000313" key="3">
    <source>
        <dbReference type="EMBL" id="MFC7267712.1"/>
    </source>
</evidence>
<organism evidence="3 4">
    <name type="scientific">Microbacterium fluvii</name>
    <dbReference type="NCBI Taxonomy" id="415215"/>
    <lineage>
        <taxon>Bacteria</taxon>
        <taxon>Bacillati</taxon>
        <taxon>Actinomycetota</taxon>
        <taxon>Actinomycetes</taxon>
        <taxon>Micrococcales</taxon>
        <taxon>Microbacteriaceae</taxon>
        <taxon>Microbacterium</taxon>
    </lineage>
</organism>
<keyword evidence="2" id="KW-0812">Transmembrane</keyword>
<keyword evidence="2" id="KW-1133">Transmembrane helix</keyword>
<comment type="caution">
    <text evidence="3">The sequence shown here is derived from an EMBL/GenBank/DDBJ whole genome shotgun (WGS) entry which is preliminary data.</text>
</comment>
<feature type="transmembrane region" description="Helical" evidence="2">
    <location>
        <begin position="5"/>
        <end position="26"/>
    </location>
</feature>
<reference evidence="4" key="1">
    <citation type="journal article" date="2019" name="Int. J. Syst. Evol. Microbiol.">
        <title>The Global Catalogue of Microorganisms (GCM) 10K type strain sequencing project: providing services to taxonomists for standard genome sequencing and annotation.</title>
        <authorList>
            <consortium name="The Broad Institute Genomics Platform"/>
            <consortium name="The Broad Institute Genome Sequencing Center for Infectious Disease"/>
            <person name="Wu L."/>
            <person name="Ma J."/>
        </authorList>
    </citation>
    <scope>NUCLEOTIDE SEQUENCE [LARGE SCALE GENOMIC DNA]</scope>
    <source>
        <strain evidence="4">CGMCC 1.15772</strain>
    </source>
</reference>
<gene>
    <name evidence="3" type="ORF">ACFQRL_01925</name>
</gene>
<name>A0ABW2HBA9_9MICO</name>
<proteinExistence type="predicted"/>
<evidence type="ECO:0000256" key="2">
    <source>
        <dbReference type="SAM" id="Phobius"/>
    </source>
</evidence>